<dbReference type="EMBL" id="CP025066">
    <property type="protein sequence ID" value="AUX10723.1"/>
    <property type="molecule type" value="Genomic_DNA"/>
</dbReference>
<dbReference type="GO" id="GO:0047617">
    <property type="term" value="F:fatty acyl-CoA hydrolase activity"/>
    <property type="evidence" value="ECO:0007669"/>
    <property type="project" value="TreeGrafter"/>
</dbReference>
<dbReference type="Proteomes" id="UP000263012">
    <property type="component" value="Chromosome"/>
</dbReference>
<name>A0A343TNQ1_9EURY</name>
<dbReference type="InterPro" id="IPR050563">
    <property type="entry name" value="4-hydroxybenzoyl-CoA_TE"/>
</dbReference>
<dbReference type="RefSeq" id="WP_343125500.1">
    <property type="nucleotide sequence ID" value="NZ_CP025066.1"/>
</dbReference>
<dbReference type="GeneID" id="37879481"/>
<dbReference type="KEGG" id="hdf:AArcSl_3116"/>
<sequence>MAEFTTDVQVRFRDLDAYGHVNNAVYVTYIEQARVEYLKSIIGVGIHDLDIVLASLSVDYRQPVTDTESVEVAIDVPDLGDSSVPMEYEIRADDRVVATAESVQVAYDFETRSSKQLPDEWRETISTYHDL</sequence>
<dbReference type="SUPFAM" id="SSF54637">
    <property type="entry name" value="Thioesterase/thiol ester dehydrase-isomerase"/>
    <property type="match status" value="1"/>
</dbReference>
<gene>
    <name evidence="3" type="ORF">AArcSl_3116</name>
</gene>
<dbReference type="CDD" id="cd00586">
    <property type="entry name" value="4HBT"/>
    <property type="match status" value="1"/>
</dbReference>
<dbReference type="Pfam" id="PF13279">
    <property type="entry name" value="4HBT_2"/>
    <property type="match status" value="1"/>
</dbReference>
<evidence type="ECO:0000313" key="3">
    <source>
        <dbReference type="EMBL" id="AUX10723.1"/>
    </source>
</evidence>
<organism evidence="3 4">
    <name type="scientific">Halalkaliarchaeum desulfuricum</name>
    <dbReference type="NCBI Taxonomy" id="2055893"/>
    <lineage>
        <taxon>Archaea</taxon>
        <taxon>Methanobacteriati</taxon>
        <taxon>Methanobacteriota</taxon>
        <taxon>Stenosarchaea group</taxon>
        <taxon>Halobacteria</taxon>
        <taxon>Halobacteriales</taxon>
        <taxon>Haloferacaceae</taxon>
        <taxon>Halalkaliarchaeum</taxon>
    </lineage>
</organism>
<dbReference type="PANTHER" id="PTHR31793:SF27">
    <property type="entry name" value="NOVEL THIOESTERASE SUPERFAMILY DOMAIN AND SAPOSIN A-TYPE DOMAIN CONTAINING PROTEIN (0610012H03RIK)"/>
    <property type="match status" value="1"/>
</dbReference>
<reference evidence="4" key="1">
    <citation type="submission" date="2017-11" db="EMBL/GenBank/DDBJ databases">
        <title>Phenotypic and genomic properties of facultatively anaerobic sulfur-reducing natronoarchaea from hypersaline soda lakes.</title>
        <authorList>
            <person name="Sorokin D.Y."/>
            <person name="Kublanov I.V."/>
            <person name="Roman P."/>
            <person name="Sinninghe Damste J.S."/>
            <person name="Golyshin P.N."/>
            <person name="Rojo D."/>
            <person name="Ciordia S."/>
            <person name="Mena M.D.C."/>
            <person name="Ferrer M."/>
            <person name="Messina E."/>
            <person name="Smedile F."/>
            <person name="La Spada G."/>
            <person name="La Cono V."/>
            <person name="Yakimov M.M."/>
        </authorList>
    </citation>
    <scope>NUCLEOTIDE SEQUENCE [LARGE SCALE GENOMIC DNA]</scope>
    <source>
        <strain evidence="4">AArc-Sl</strain>
    </source>
</reference>
<dbReference type="InterPro" id="IPR029069">
    <property type="entry name" value="HotDog_dom_sf"/>
</dbReference>
<dbReference type="Gene3D" id="3.10.129.10">
    <property type="entry name" value="Hotdog Thioesterase"/>
    <property type="match status" value="1"/>
</dbReference>
<dbReference type="PANTHER" id="PTHR31793">
    <property type="entry name" value="4-HYDROXYBENZOYL-COA THIOESTERASE FAMILY MEMBER"/>
    <property type="match status" value="1"/>
</dbReference>
<keyword evidence="4" id="KW-1185">Reference proteome</keyword>
<accession>A0A343TNQ1</accession>
<keyword evidence="2 3" id="KW-0378">Hydrolase</keyword>
<dbReference type="AlphaFoldDB" id="A0A343TNQ1"/>
<evidence type="ECO:0000313" key="4">
    <source>
        <dbReference type="Proteomes" id="UP000263012"/>
    </source>
</evidence>
<evidence type="ECO:0000256" key="2">
    <source>
        <dbReference type="ARBA" id="ARBA00022801"/>
    </source>
</evidence>
<protein>
    <submittedName>
        <fullName evidence="3">Acyl-CoA thioester hydrolase</fullName>
    </submittedName>
</protein>
<comment type="similarity">
    <text evidence="1">Belongs to the 4-hydroxybenzoyl-CoA thioesterase family.</text>
</comment>
<evidence type="ECO:0000256" key="1">
    <source>
        <dbReference type="ARBA" id="ARBA00005953"/>
    </source>
</evidence>
<proteinExistence type="inferred from homology"/>